<gene>
    <name evidence="5" type="ORF">LJ757_13985</name>
</gene>
<evidence type="ECO:0000313" key="6">
    <source>
        <dbReference type="Proteomes" id="UP001139158"/>
    </source>
</evidence>
<comment type="caution">
    <text evidence="5">The sequence shown here is derived from an EMBL/GenBank/DDBJ whole genome shotgun (WGS) entry which is preliminary data.</text>
</comment>
<dbReference type="Pfam" id="PF01872">
    <property type="entry name" value="RibD_C"/>
    <property type="match status" value="1"/>
</dbReference>
<organism evidence="5 6">
    <name type="scientific">Arthrobacter caoxuetaonis</name>
    <dbReference type="NCBI Taxonomy" id="2886935"/>
    <lineage>
        <taxon>Bacteria</taxon>
        <taxon>Bacillati</taxon>
        <taxon>Actinomycetota</taxon>
        <taxon>Actinomycetes</taxon>
        <taxon>Micrococcales</taxon>
        <taxon>Micrococcaceae</taxon>
        <taxon>Arthrobacter</taxon>
    </lineage>
</organism>
<protein>
    <submittedName>
        <fullName evidence="5">Pyrimidine reductase family protein</fullName>
    </submittedName>
</protein>
<evidence type="ECO:0000313" key="5">
    <source>
        <dbReference type="EMBL" id="MCC3298903.1"/>
    </source>
</evidence>
<accession>A0A9X1SD80</accession>
<dbReference type="SUPFAM" id="SSF53597">
    <property type="entry name" value="Dihydrofolate reductase-like"/>
    <property type="match status" value="1"/>
</dbReference>
<dbReference type="EMBL" id="JAJFZV010000015">
    <property type="protein sequence ID" value="MCC3298903.1"/>
    <property type="molecule type" value="Genomic_DNA"/>
</dbReference>
<dbReference type="RefSeq" id="WP_227896803.1">
    <property type="nucleotide sequence ID" value="NZ_CP099466.1"/>
</dbReference>
<evidence type="ECO:0000256" key="3">
    <source>
        <dbReference type="ARBA" id="ARBA00023002"/>
    </source>
</evidence>
<evidence type="ECO:0000259" key="4">
    <source>
        <dbReference type="Pfam" id="PF01872"/>
    </source>
</evidence>
<dbReference type="Gene3D" id="3.40.430.10">
    <property type="entry name" value="Dihydrofolate Reductase, subunit A"/>
    <property type="match status" value="1"/>
</dbReference>
<dbReference type="GO" id="GO:0009231">
    <property type="term" value="P:riboflavin biosynthetic process"/>
    <property type="evidence" value="ECO:0007669"/>
    <property type="project" value="InterPro"/>
</dbReference>
<proteinExistence type="predicted"/>
<dbReference type="PANTHER" id="PTHR38011">
    <property type="entry name" value="DIHYDROFOLATE REDUCTASE FAMILY PROTEIN (AFU_ORTHOLOGUE AFUA_8G06820)"/>
    <property type="match status" value="1"/>
</dbReference>
<dbReference type="NCBIfam" id="NF010663">
    <property type="entry name" value="PRK14059.1-1"/>
    <property type="match status" value="1"/>
</dbReference>
<reference evidence="5" key="1">
    <citation type="submission" date="2021-10" db="EMBL/GenBank/DDBJ databases">
        <title>Novel species in genus Arthrobacter.</title>
        <authorList>
            <person name="Liu Y."/>
        </authorList>
    </citation>
    <scope>NUCLEOTIDE SEQUENCE</scope>
    <source>
        <strain evidence="5">Zg-Y453</strain>
    </source>
</reference>
<dbReference type="InterPro" id="IPR002734">
    <property type="entry name" value="RibDG_C"/>
</dbReference>
<evidence type="ECO:0000256" key="1">
    <source>
        <dbReference type="ARBA" id="ARBA00005104"/>
    </source>
</evidence>
<dbReference type="PANTHER" id="PTHR38011:SF7">
    <property type="entry name" value="2,5-DIAMINO-6-RIBOSYLAMINO-4(3H)-PYRIMIDINONE 5'-PHOSPHATE REDUCTASE"/>
    <property type="match status" value="1"/>
</dbReference>
<name>A0A9X1SD80_9MICC</name>
<dbReference type="Proteomes" id="UP001139158">
    <property type="component" value="Unassembled WGS sequence"/>
</dbReference>
<keyword evidence="3" id="KW-0560">Oxidoreductase</keyword>
<dbReference type="InterPro" id="IPR050765">
    <property type="entry name" value="Riboflavin_Biosynth_HTPR"/>
</dbReference>
<keyword evidence="2" id="KW-0521">NADP</keyword>
<evidence type="ECO:0000256" key="2">
    <source>
        <dbReference type="ARBA" id="ARBA00022857"/>
    </source>
</evidence>
<keyword evidence="6" id="KW-1185">Reference proteome</keyword>
<dbReference type="InterPro" id="IPR024072">
    <property type="entry name" value="DHFR-like_dom_sf"/>
</dbReference>
<comment type="pathway">
    <text evidence="1">Cofactor biosynthesis; riboflavin biosynthesis.</text>
</comment>
<dbReference type="AlphaFoldDB" id="A0A9X1SD80"/>
<sequence>MSAPVTAAGSAAELSDEDLLAAYAWDSHGEAPGRPLVRFNFVASLDGAAAVAGRSGGLGNSVDHRVFNLLRRSADVILVGAGTVRAEGYAGELLDRQGQAWRAARGMAPHPATAIVSGSLDLDPDGPLFSQAPVRPLLLTSAGAPADRRTALAEVADVVAAGARDVQPALAVRELENRGFTRILCEGGPRLFGTFQAAGLVDELCLTLSPGMTAGSAPRITSGAPETPLQHFALVHVLQGGDTLLLRYRRPGS</sequence>
<dbReference type="GO" id="GO:0008703">
    <property type="term" value="F:5-amino-6-(5-phosphoribosylamino)uracil reductase activity"/>
    <property type="evidence" value="ECO:0007669"/>
    <property type="project" value="InterPro"/>
</dbReference>
<feature type="domain" description="Bacterial bifunctional deaminase-reductase C-terminal" evidence="4">
    <location>
        <begin position="35"/>
        <end position="243"/>
    </location>
</feature>